<dbReference type="SUPFAM" id="SSF52266">
    <property type="entry name" value="SGNH hydrolase"/>
    <property type="match status" value="1"/>
</dbReference>
<dbReference type="InterPro" id="IPR045136">
    <property type="entry name" value="Iah1-like"/>
</dbReference>
<feature type="domain" description="SGNH hydrolase-type esterase" evidence="5">
    <location>
        <begin position="264"/>
        <end position="438"/>
    </location>
</feature>
<evidence type="ECO:0000256" key="1">
    <source>
        <dbReference type="ARBA" id="ARBA00008668"/>
    </source>
</evidence>
<dbReference type="EMBL" id="CP039352">
    <property type="protein sequence ID" value="QCE03613.1"/>
    <property type="molecule type" value="Genomic_DNA"/>
</dbReference>
<evidence type="ECO:0000313" key="7">
    <source>
        <dbReference type="Proteomes" id="UP000501690"/>
    </source>
</evidence>
<evidence type="ECO:0000313" key="6">
    <source>
        <dbReference type="EMBL" id="QCE03613.1"/>
    </source>
</evidence>
<keyword evidence="7" id="KW-1185">Reference proteome</keyword>
<keyword evidence="3" id="KW-0442">Lipid degradation</keyword>
<evidence type="ECO:0000256" key="3">
    <source>
        <dbReference type="ARBA" id="ARBA00022963"/>
    </source>
</evidence>
<name>A0A4D6MQB6_VIGUN</name>
<evidence type="ECO:0000256" key="2">
    <source>
        <dbReference type="ARBA" id="ARBA00022801"/>
    </source>
</evidence>
<organism evidence="6 7">
    <name type="scientific">Vigna unguiculata</name>
    <name type="common">Cowpea</name>
    <dbReference type="NCBI Taxonomy" id="3917"/>
    <lineage>
        <taxon>Eukaryota</taxon>
        <taxon>Viridiplantae</taxon>
        <taxon>Streptophyta</taxon>
        <taxon>Embryophyta</taxon>
        <taxon>Tracheophyta</taxon>
        <taxon>Spermatophyta</taxon>
        <taxon>Magnoliopsida</taxon>
        <taxon>eudicotyledons</taxon>
        <taxon>Gunneridae</taxon>
        <taxon>Pentapetalae</taxon>
        <taxon>rosids</taxon>
        <taxon>fabids</taxon>
        <taxon>Fabales</taxon>
        <taxon>Fabaceae</taxon>
        <taxon>Papilionoideae</taxon>
        <taxon>50 kb inversion clade</taxon>
        <taxon>NPAAA clade</taxon>
        <taxon>indigoferoid/millettioid clade</taxon>
        <taxon>Phaseoleae</taxon>
        <taxon>Vigna</taxon>
    </lineage>
</organism>
<comment type="similarity">
    <text evidence="1">Belongs to the 'GDSL' lipolytic enzyme family.</text>
</comment>
<protein>
    <submittedName>
        <fullName evidence="6">Molybdopterin synthase catalytic subunit</fullName>
    </submittedName>
</protein>
<reference evidence="6 7" key="1">
    <citation type="submission" date="2019-04" db="EMBL/GenBank/DDBJ databases">
        <title>An improved genome assembly and genetic linkage map for asparagus bean, Vigna unguiculata ssp. sesquipedialis.</title>
        <authorList>
            <person name="Xia Q."/>
            <person name="Zhang R."/>
            <person name="Dong Y."/>
        </authorList>
    </citation>
    <scope>NUCLEOTIDE SEQUENCE [LARGE SCALE GENOMIC DNA]</scope>
    <source>
        <tissue evidence="6">Leaf</tissue>
    </source>
</reference>
<dbReference type="Gene3D" id="3.10.20.30">
    <property type="match status" value="1"/>
</dbReference>
<dbReference type="Proteomes" id="UP000501690">
    <property type="component" value="Linkage Group LG8"/>
</dbReference>
<dbReference type="CDD" id="cd00754">
    <property type="entry name" value="Ubl_MoaD"/>
    <property type="match status" value="1"/>
</dbReference>
<dbReference type="SUPFAM" id="SSF54285">
    <property type="entry name" value="MoaD/ThiS"/>
    <property type="match status" value="1"/>
</dbReference>
<dbReference type="GO" id="GO:0016787">
    <property type="term" value="F:hydrolase activity"/>
    <property type="evidence" value="ECO:0007669"/>
    <property type="project" value="UniProtKB-KW"/>
</dbReference>
<dbReference type="InterPro" id="IPR012675">
    <property type="entry name" value="Beta-grasp_dom_sf"/>
</dbReference>
<dbReference type="Gene3D" id="3.40.50.1110">
    <property type="entry name" value="SGNH hydrolase"/>
    <property type="match status" value="1"/>
</dbReference>
<dbReference type="InterPro" id="IPR013830">
    <property type="entry name" value="SGNH_hydro"/>
</dbReference>
<keyword evidence="3" id="KW-0443">Lipid metabolism</keyword>
<evidence type="ECO:0000259" key="5">
    <source>
        <dbReference type="Pfam" id="PF13472"/>
    </source>
</evidence>
<proteinExistence type="inferred from homology"/>
<keyword evidence="2" id="KW-0378">Hydrolase</keyword>
<dbReference type="Pfam" id="PF13472">
    <property type="entry name" value="Lipase_GDSL_2"/>
    <property type="match status" value="1"/>
</dbReference>
<dbReference type="InterPro" id="IPR036514">
    <property type="entry name" value="SGNH_hydro_sf"/>
</dbReference>
<dbReference type="PANTHER" id="PTHR14209:SF10">
    <property type="entry name" value="SGNH HYDROLASE-TYPE ESTERASE DOMAIN-CONTAINING PROTEIN"/>
    <property type="match status" value="1"/>
</dbReference>
<dbReference type="GO" id="GO:0016042">
    <property type="term" value="P:lipid catabolic process"/>
    <property type="evidence" value="ECO:0007669"/>
    <property type="project" value="UniProtKB-KW"/>
</dbReference>
<dbReference type="AlphaFoldDB" id="A0A4D6MQB6"/>
<dbReference type="FunFam" id="3.40.50.1110:FF:000002">
    <property type="entry name" value="isoamyl acetate-hydrolyzing esterase 1 homolog"/>
    <property type="match status" value="1"/>
</dbReference>
<sequence length="471" mass="53570">MSTVKNTKKLIEEAFYTFQNLIFLLQKLKDIEKNKNNFSVSPNTTSKSRSGIVYKVVGVGRGSSIMLNVVGIQRLNEGDVKWSIMEAIARVRYLTRLSEMLLEVPCRSTNDCLKKACCEVSRFEEIKGCMVFALNEKYTTESSIVKDTNELAIIPPIRGLMSKNVDASHIGHYTRNEPKQGETSFLSPLLRTNKRVQHSDKSSTTASHSRRGPLSTTSHRRKRNHWQYPIAKLSGINFASFSGVSPNMDDKFVKMEIELSYSCEGWGATLANLYARKADVILRGYCGWNTRRALQALDKIFPKDAGDQPSLVIVYFGGNDSMHPHPTAHSPHVPLQEYIQNMRNIAIHLMSLSKKTRLIFLSSPPINEVQMHEMLSDLLGPLKRTNESCRLYSEACLELCREMNVKAIDLWSALQQRHDWLDVCFTDGIHLSHEGNKIVAKEILKVLREADWEPSLHWNSMPTEFDEDFTL</sequence>
<feature type="region of interest" description="Disordered" evidence="4">
    <location>
        <begin position="195"/>
        <end position="221"/>
    </location>
</feature>
<accession>A0A4D6MQB6</accession>
<dbReference type="PANTHER" id="PTHR14209">
    <property type="entry name" value="ISOAMYL ACETATE-HYDROLYZING ESTERASE 1"/>
    <property type="match status" value="1"/>
</dbReference>
<dbReference type="InterPro" id="IPR016155">
    <property type="entry name" value="Mopterin_synth/thiamin_S_b"/>
</dbReference>
<evidence type="ECO:0000256" key="4">
    <source>
        <dbReference type="SAM" id="MobiDB-lite"/>
    </source>
</evidence>
<gene>
    <name evidence="6" type="ORF">DEO72_LG8g1638</name>
</gene>
<dbReference type="CDD" id="cd01838">
    <property type="entry name" value="Isoamyl_acetate_hydrolase_like"/>
    <property type="match status" value="1"/>
</dbReference>